<dbReference type="Proteomes" id="UP001180840">
    <property type="component" value="Unassembled WGS sequence"/>
</dbReference>
<gene>
    <name evidence="3" type="ORF">J2S39_002240</name>
</gene>
<feature type="transmembrane region" description="Helical" evidence="2">
    <location>
        <begin position="81"/>
        <end position="103"/>
    </location>
</feature>
<keyword evidence="2" id="KW-0472">Membrane</keyword>
<reference evidence="3" key="1">
    <citation type="submission" date="2023-07" db="EMBL/GenBank/DDBJ databases">
        <title>Sequencing the genomes of 1000 actinobacteria strains.</title>
        <authorList>
            <person name="Klenk H.-P."/>
        </authorList>
    </citation>
    <scope>NUCLEOTIDE SEQUENCE</scope>
    <source>
        <strain evidence="3">DSM 107476</strain>
    </source>
</reference>
<keyword evidence="2" id="KW-1133">Transmembrane helix</keyword>
<organism evidence="3 4">
    <name type="scientific">Corynebacterium guangdongense</name>
    <dbReference type="NCBI Taxonomy" id="1783348"/>
    <lineage>
        <taxon>Bacteria</taxon>
        <taxon>Bacillati</taxon>
        <taxon>Actinomycetota</taxon>
        <taxon>Actinomycetes</taxon>
        <taxon>Mycobacteriales</taxon>
        <taxon>Corynebacteriaceae</taxon>
        <taxon>Corynebacterium</taxon>
    </lineage>
</organism>
<dbReference type="InterPro" id="IPR025962">
    <property type="entry name" value="SdpI/YhfL"/>
</dbReference>
<proteinExistence type="predicted"/>
<feature type="transmembrane region" description="Helical" evidence="2">
    <location>
        <begin position="54"/>
        <end position="74"/>
    </location>
</feature>
<comment type="caution">
    <text evidence="3">The sequence shown here is derived from an EMBL/GenBank/DDBJ whole genome shotgun (WGS) entry which is preliminary data.</text>
</comment>
<keyword evidence="2" id="KW-0812">Transmembrane</keyword>
<keyword evidence="4" id="KW-1185">Reference proteome</keyword>
<dbReference type="EMBL" id="JAVDXZ010000001">
    <property type="protein sequence ID" value="MDR7330564.1"/>
    <property type="molecule type" value="Genomic_DNA"/>
</dbReference>
<evidence type="ECO:0000256" key="2">
    <source>
        <dbReference type="SAM" id="Phobius"/>
    </source>
</evidence>
<feature type="region of interest" description="Disordered" evidence="1">
    <location>
        <begin position="117"/>
        <end position="157"/>
    </location>
</feature>
<dbReference type="RefSeq" id="WP_290196372.1">
    <property type="nucleotide sequence ID" value="NZ_CP047654.1"/>
</dbReference>
<evidence type="ECO:0000313" key="4">
    <source>
        <dbReference type="Proteomes" id="UP001180840"/>
    </source>
</evidence>
<evidence type="ECO:0000313" key="3">
    <source>
        <dbReference type="EMBL" id="MDR7330564.1"/>
    </source>
</evidence>
<name>A0ABU2A057_9CORY</name>
<dbReference type="Pfam" id="PF13630">
    <property type="entry name" value="SdpI"/>
    <property type="match status" value="1"/>
</dbReference>
<accession>A0ABU2A057</accession>
<evidence type="ECO:0000256" key="1">
    <source>
        <dbReference type="SAM" id="MobiDB-lite"/>
    </source>
</evidence>
<sequence>MTTIVGIVLLLLAVILIVIGALAATRRLPGNSLIGIRVAEVRKDKEIWELAHQIAGPFWAIGGVSLLFAGFIAFRASGWGWLVPVVLVLVAVFFVGAGANAAARRAAAIDVAREVEKNNPATTPPAPKVDLNALRRAANASDDQDGPVDPTTLNPNN</sequence>
<protein>
    <submittedName>
        <fullName evidence="3">Membrane protein</fullName>
    </submittedName>
</protein>